<accession>A0ABW0BSH0</accession>
<evidence type="ECO:0000313" key="1">
    <source>
        <dbReference type="EMBL" id="MFC5190802.1"/>
    </source>
</evidence>
<protein>
    <submittedName>
        <fullName evidence="1">DUF5686 family protein</fullName>
    </submittedName>
</protein>
<proteinExistence type="predicted"/>
<dbReference type="SUPFAM" id="SSF49464">
    <property type="entry name" value="Carboxypeptidase regulatory domain-like"/>
    <property type="match status" value="1"/>
</dbReference>
<dbReference type="InterPro" id="IPR008969">
    <property type="entry name" value="CarboxyPept-like_regulatory"/>
</dbReference>
<dbReference type="Pfam" id="PF13715">
    <property type="entry name" value="CarbopepD_reg_2"/>
    <property type="match status" value="1"/>
</dbReference>
<evidence type="ECO:0000313" key="2">
    <source>
        <dbReference type="Proteomes" id="UP001596163"/>
    </source>
</evidence>
<dbReference type="Pfam" id="PF18939">
    <property type="entry name" value="DUF5686"/>
    <property type="match status" value="1"/>
</dbReference>
<sequence length="858" mass="98456">MTYRFQIFKKKQATCENAVNLREFSNISDANRSMIRSFLIGFLLLFSFSSYGQYSIKGKVTDAETGDPIAFANVILTGTTVGITTDFDGSFFIESKVIADSIKVSYLGYVTQSKALSKESTQTINFQLRPTAFELGTFVFEAGENPAFEIIRRASAKRKVFDKRELIAYETKNYTKIELDVDNLSESFMRRKSVQSVTSVLDSIRQLTNDEGEKILPVFFSETVSKFYYRNNPELRKEIIEKTKVTGVGITDGSTTSQITGSVFQEYNFYKNWLRILEKDFISPIADGWKTYYDYDLLDSVLVGQDTCYKLQVYPRREQDLAFTGTIWIKKDDYALKQVDLTIPKAANLNFVERIKIQQELAPTVEGPLLPSKTRVLIKIGQISESTAGLLAKFYTATDSAIINQPKPTAFFNQAVELKPDFSQYPADFWTSTRPELLSEEELAVLQMVDTLKKIPIVRFYSEGLKFFATGYLPIRKVDFGPWTEFGNYNNVEGFRFGFGLRSNYKFSNKWLLEGYGAYGLVDQRWKYKAAVTRILDRKRWTTLQVRTSRELDQVGLEMENLEGNSVFLAASRFGTLRRPFVSTNQRLTFQREFFKGFLLTSGLNVAQFDPLYNFYYREKDTQELRSNFQTTELRAGIRYGRDEVIIINDNVRASLGSNKWPIVELNYAQGIQSLGGQISYTKLNFYLYQRLTMGIFGVGRYELDAGKVWGEVPYPVLKNHLGNETLFYTTAAFNTMNFNEFASDQFISLRYRQSFEGFLLNSIPLIKKLKWRMVGSANVLMGSVRDENIQNVPAFDPFGNSLTSFGRLDPTKPYLELGYGVENVFRFFRVDFFHRMSYLDNPGAKPFHVKVSAQIIL</sequence>
<dbReference type="Proteomes" id="UP001596163">
    <property type="component" value="Unassembled WGS sequence"/>
</dbReference>
<comment type="caution">
    <text evidence="1">The sequence shown here is derived from an EMBL/GenBank/DDBJ whole genome shotgun (WGS) entry which is preliminary data.</text>
</comment>
<dbReference type="EMBL" id="JBHSKS010000002">
    <property type="protein sequence ID" value="MFC5190802.1"/>
    <property type="molecule type" value="Genomic_DNA"/>
</dbReference>
<dbReference type="RefSeq" id="WP_377912235.1">
    <property type="nucleotide sequence ID" value="NZ_JBHSKS010000002.1"/>
</dbReference>
<organism evidence="1 2">
    <name type="scientific">Algoriphagus aquatilis</name>
    <dbReference type="NCBI Taxonomy" id="490186"/>
    <lineage>
        <taxon>Bacteria</taxon>
        <taxon>Pseudomonadati</taxon>
        <taxon>Bacteroidota</taxon>
        <taxon>Cytophagia</taxon>
        <taxon>Cytophagales</taxon>
        <taxon>Cyclobacteriaceae</taxon>
        <taxon>Algoriphagus</taxon>
    </lineage>
</organism>
<dbReference type="InterPro" id="IPR043741">
    <property type="entry name" value="DUF5686"/>
</dbReference>
<reference evidence="2" key="1">
    <citation type="journal article" date="2019" name="Int. J. Syst. Evol. Microbiol.">
        <title>The Global Catalogue of Microorganisms (GCM) 10K type strain sequencing project: providing services to taxonomists for standard genome sequencing and annotation.</title>
        <authorList>
            <consortium name="The Broad Institute Genomics Platform"/>
            <consortium name="The Broad Institute Genome Sequencing Center for Infectious Disease"/>
            <person name="Wu L."/>
            <person name="Ma J."/>
        </authorList>
    </citation>
    <scope>NUCLEOTIDE SEQUENCE [LARGE SCALE GENOMIC DNA]</scope>
    <source>
        <strain evidence="2">CGMCC 1.7030</strain>
    </source>
</reference>
<name>A0ABW0BSH0_9BACT</name>
<gene>
    <name evidence="1" type="ORF">ACFPIK_03420</name>
</gene>
<keyword evidence="2" id="KW-1185">Reference proteome</keyword>
<dbReference type="Gene3D" id="2.60.40.1120">
    <property type="entry name" value="Carboxypeptidase-like, regulatory domain"/>
    <property type="match status" value="1"/>
</dbReference>